<evidence type="ECO:0000313" key="1">
    <source>
        <dbReference type="EMBL" id="KAK2146036.1"/>
    </source>
</evidence>
<name>A0AAD9MW43_9ANNE</name>
<reference evidence="1" key="1">
    <citation type="journal article" date="2023" name="Mol. Biol. Evol.">
        <title>Third-Generation Sequencing Reveals the Adaptive Role of the Epigenome in Three Deep-Sea Polychaetes.</title>
        <authorList>
            <person name="Perez M."/>
            <person name="Aroh O."/>
            <person name="Sun Y."/>
            <person name="Lan Y."/>
            <person name="Juniper S.K."/>
            <person name="Young C.R."/>
            <person name="Angers B."/>
            <person name="Qian P.Y."/>
        </authorList>
    </citation>
    <scope>NUCLEOTIDE SEQUENCE</scope>
    <source>
        <strain evidence="1">P08H-3</strain>
    </source>
</reference>
<comment type="caution">
    <text evidence="1">The sequence shown here is derived from an EMBL/GenBank/DDBJ whole genome shotgun (WGS) entry which is preliminary data.</text>
</comment>
<keyword evidence="2" id="KW-1185">Reference proteome</keyword>
<proteinExistence type="predicted"/>
<dbReference type="Proteomes" id="UP001208570">
    <property type="component" value="Unassembled WGS sequence"/>
</dbReference>
<dbReference type="AlphaFoldDB" id="A0AAD9MW43"/>
<dbReference type="EMBL" id="JAODUP010000638">
    <property type="protein sequence ID" value="KAK2146036.1"/>
    <property type="molecule type" value="Genomic_DNA"/>
</dbReference>
<gene>
    <name evidence="1" type="ORF">LSH36_638g01049</name>
</gene>
<evidence type="ECO:0008006" key="3">
    <source>
        <dbReference type="Google" id="ProtNLM"/>
    </source>
</evidence>
<sequence length="158" mass="17676">MDSVTSEYLINGNSSHLCSCLASLYTQMLEYNCVPTCFNTGVIIPIPKKATLDPNIPEHYRPITLSSTYSKLFESIIIPDVTLNNNQFGFRKGRGTSIGIGLLNDLLCHYKQSKSPMFICSLDAECFLILYGTMVCSTNYNLFSLMYYGVFCTNDIVT</sequence>
<accession>A0AAD9MW43</accession>
<organism evidence="1 2">
    <name type="scientific">Paralvinella palmiformis</name>
    <dbReference type="NCBI Taxonomy" id="53620"/>
    <lineage>
        <taxon>Eukaryota</taxon>
        <taxon>Metazoa</taxon>
        <taxon>Spiralia</taxon>
        <taxon>Lophotrochozoa</taxon>
        <taxon>Annelida</taxon>
        <taxon>Polychaeta</taxon>
        <taxon>Sedentaria</taxon>
        <taxon>Canalipalpata</taxon>
        <taxon>Terebellida</taxon>
        <taxon>Terebelliformia</taxon>
        <taxon>Alvinellidae</taxon>
        <taxon>Paralvinella</taxon>
    </lineage>
</organism>
<evidence type="ECO:0000313" key="2">
    <source>
        <dbReference type="Proteomes" id="UP001208570"/>
    </source>
</evidence>
<dbReference type="PANTHER" id="PTHR19446">
    <property type="entry name" value="REVERSE TRANSCRIPTASES"/>
    <property type="match status" value="1"/>
</dbReference>
<protein>
    <recommendedName>
        <fullName evidence="3">Reverse transcriptase domain-containing protein</fullName>
    </recommendedName>
</protein>